<dbReference type="Proteomes" id="UP000179807">
    <property type="component" value="Unassembled WGS sequence"/>
</dbReference>
<evidence type="ECO:0000259" key="5">
    <source>
        <dbReference type="PROSITE" id="PS50090"/>
    </source>
</evidence>
<dbReference type="InterPro" id="IPR017930">
    <property type="entry name" value="Myb_dom"/>
</dbReference>
<dbReference type="GO" id="GO:0042796">
    <property type="term" value="P:snRNA transcription by RNA polymerase III"/>
    <property type="evidence" value="ECO:0007669"/>
    <property type="project" value="TreeGrafter"/>
</dbReference>
<gene>
    <name evidence="7" type="ORF">TRFO_09965</name>
</gene>
<dbReference type="RefSeq" id="XP_068349467.1">
    <property type="nucleotide sequence ID" value="XM_068495171.1"/>
</dbReference>
<dbReference type="Gene3D" id="1.10.10.60">
    <property type="entry name" value="Homeodomain-like"/>
    <property type="match status" value="2"/>
</dbReference>
<dbReference type="PROSITE" id="PS50090">
    <property type="entry name" value="MYB_LIKE"/>
    <property type="match status" value="2"/>
</dbReference>
<keyword evidence="1" id="KW-0805">Transcription regulation</keyword>
<dbReference type="GO" id="GO:0019185">
    <property type="term" value="C:snRNA-activating protein complex"/>
    <property type="evidence" value="ECO:0007669"/>
    <property type="project" value="TreeGrafter"/>
</dbReference>
<feature type="domain" description="Myb-like" evidence="5">
    <location>
        <begin position="97"/>
        <end position="149"/>
    </location>
</feature>
<keyword evidence="8" id="KW-1185">Reference proteome</keyword>
<dbReference type="AlphaFoldDB" id="A0A1J4JAW8"/>
<dbReference type="GO" id="GO:0042795">
    <property type="term" value="P:snRNA transcription by RNA polymerase II"/>
    <property type="evidence" value="ECO:0007669"/>
    <property type="project" value="TreeGrafter"/>
</dbReference>
<evidence type="ECO:0000256" key="3">
    <source>
        <dbReference type="ARBA" id="ARBA00023163"/>
    </source>
</evidence>
<evidence type="ECO:0000256" key="2">
    <source>
        <dbReference type="ARBA" id="ARBA00023125"/>
    </source>
</evidence>
<organism evidence="7 8">
    <name type="scientific">Tritrichomonas foetus</name>
    <dbReference type="NCBI Taxonomy" id="1144522"/>
    <lineage>
        <taxon>Eukaryota</taxon>
        <taxon>Metamonada</taxon>
        <taxon>Parabasalia</taxon>
        <taxon>Tritrichomonadida</taxon>
        <taxon>Tritrichomonadidae</taxon>
        <taxon>Tritrichomonas</taxon>
    </lineage>
</organism>
<dbReference type="PANTHER" id="PTHR46621:SF1">
    <property type="entry name" value="SNRNA-ACTIVATING PROTEIN COMPLEX SUBUNIT 4"/>
    <property type="match status" value="1"/>
</dbReference>
<evidence type="ECO:0000313" key="8">
    <source>
        <dbReference type="Proteomes" id="UP000179807"/>
    </source>
</evidence>
<evidence type="ECO:0000259" key="6">
    <source>
        <dbReference type="PROSITE" id="PS51294"/>
    </source>
</evidence>
<feature type="domain" description="HTH myb-type" evidence="6">
    <location>
        <begin position="97"/>
        <end position="147"/>
    </location>
</feature>
<dbReference type="SMART" id="SM00717">
    <property type="entry name" value="SANT"/>
    <property type="match status" value="2"/>
</dbReference>
<dbReference type="InterPro" id="IPR051575">
    <property type="entry name" value="Myb-like_DNA-bd"/>
</dbReference>
<dbReference type="Pfam" id="PF13921">
    <property type="entry name" value="Myb_DNA-bind_6"/>
    <property type="match status" value="1"/>
</dbReference>
<evidence type="ECO:0000256" key="1">
    <source>
        <dbReference type="ARBA" id="ARBA00023015"/>
    </source>
</evidence>
<dbReference type="InterPro" id="IPR009057">
    <property type="entry name" value="Homeodomain-like_sf"/>
</dbReference>
<evidence type="ECO:0000313" key="7">
    <source>
        <dbReference type="EMBL" id="OHS96330.1"/>
    </source>
</evidence>
<dbReference type="InterPro" id="IPR001005">
    <property type="entry name" value="SANT/Myb"/>
</dbReference>
<feature type="domain" description="HTH myb-type" evidence="6">
    <location>
        <begin position="150"/>
        <end position="205"/>
    </location>
</feature>
<sequence length="373" mass="42630">MFEVRHYQGIAHYCISKFNGTIPHKAQEQSILILIQFLTQQSTYEKCRAELSLHLPDLSSIDYAKRLLDISLKKKCSSIKRHTKKMKLTSFGKEKGNKNRAARHWTAEEDDRLLSSILKYGLSSWHNVSKFVGNNRSKAQCSQRWSRGLDPTIFKGPWSEDDDKHLIELIHTYGDKAWKKIASCMGNRSDAQCKYRYTLLTRGKLGKTCKDNLKVKMQDNTSSISSCEDENEDLSDLNINSNASSKNQTISPMIYDPRSILIPIPNPEINIKNHNLNINHGTSGGNCGTIANVSVNNYIKLNFSNHEDQQSSEIESNFKQSSPILVQGSSPVTENKELQIFDFSDEDLIWETFSIETKNPKFQINWGLDSYYF</sequence>
<dbReference type="EMBL" id="MLAK01001182">
    <property type="protein sequence ID" value="OHS96330.1"/>
    <property type="molecule type" value="Genomic_DNA"/>
</dbReference>
<dbReference type="VEuPathDB" id="TrichDB:TRFO_09965"/>
<evidence type="ECO:0000256" key="4">
    <source>
        <dbReference type="ARBA" id="ARBA00023242"/>
    </source>
</evidence>
<keyword evidence="4" id="KW-0539">Nucleus</keyword>
<dbReference type="SUPFAM" id="SSF46689">
    <property type="entry name" value="Homeodomain-like"/>
    <property type="match status" value="1"/>
</dbReference>
<dbReference type="PROSITE" id="PS51294">
    <property type="entry name" value="HTH_MYB"/>
    <property type="match status" value="2"/>
</dbReference>
<keyword evidence="3" id="KW-0804">Transcription</keyword>
<dbReference type="CDD" id="cd00167">
    <property type="entry name" value="SANT"/>
    <property type="match status" value="2"/>
</dbReference>
<keyword evidence="2" id="KW-0238">DNA-binding</keyword>
<dbReference type="GO" id="GO:0001006">
    <property type="term" value="F:RNA polymerase III type 3 promoter sequence-specific DNA binding"/>
    <property type="evidence" value="ECO:0007669"/>
    <property type="project" value="TreeGrafter"/>
</dbReference>
<dbReference type="OrthoDB" id="2143914at2759"/>
<dbReference type="GO" id="GO:0000978">
    <property type="term" value="F:RNA polymerase II cis-regulatory region sequence-specific DNA binding"/>
    <property type="evidence" value="ECO:0007669"/>
    <property type="project" value="TreeGrafter"/>
</dbReference>
<reference evidence="7" key="1">
    <citation type="submission" date="2016-10" db="EMBL/GenBank/DDBJ databases">
        <authorList>
            <person name="Benchimol M."/>
            <person name="Almeida L.G."/>
            <person name="Vasconcelos A.T."/>
            <person name="Perreira-Neves A."/>
            <person name="Rosa I.A."/>
            <person name="Tasca T."/>
            <person name="Bogo M.R."/>
            <person name="de Souza W."/>
        </authorList>
    </citation>
    <scope>NUCLEOTIDE SEQUENCE [LARGE SCALE GENOMIC DNA]</scope>
    <source>
        <strain evidence="7">K</strain>
    </source>
</reference>
<comment type="caution">
    <text evidence="7">The sequence shown here is derived from an EMBL/GenBank/DDBJ whole genome shotgun (WGS) entry which is preliminary data.</text>
</comment>
<proteinExistence type="predicted"/>
<feature type="domain" description="Myb-like" evidence="5">
    <location>
        <begin position="150"/>
        <end position="201"/>
    </location>
</feature>
<name>A0A1J4JAW8_9EUKA</name>
<dbReference type="GeneID" id="94829875"/>
<accession>A0A1J4JAW8</accession>
<dbReference type="PANTHER" id="PTHR46621">
    <property type="entry name" value="SNRNA-ACTIVATING PROTEIN COMPLEX SUBUNIT 4"/>
    <property type="match status" value="1"/>
</dbReference>
<protein>
    <submittedName>
        <fullName evidence="7">Myb-like DNA-binding domain containing protein</fullName>
    </submittedName>
</protein>